<evidence type="ECO:0000313" key="2">
    <source>
        <dbReference type="EMBL" id="MDY3563088.1"/>
    </source>
</evidence>
<dbReference type="InterPro" id="IPR029052">
    <property type="entry name" value="Metallo-depent_PP-like"/>
</dbReference>
<accession>A0ABU5F685</accession>
<organism evidence="2 3">
    <name type="scientific">Gemmata algarum</name>
    <dbReference type="NCBI Taxonomy" id="2975278"/>
    <lineage>
        <taxon>Bacteria</taxon>
        <taxon>Pseudomonadati</taxon>
        <taxon>Planctomycetota</taxon>
        <taxon>Planctomycetia</taxon>
        <taxon>Gemmatales</taxon>
        <taxon>Gemmataceae</taxon>
        <taxon>Gemmata</taxon>
    </lineage>
</organism>
<reference evidence="3" key="1">
    <citation type="journal article" date="2023" name="Mar. Drugs">
        <title>Gemmata algarum, a Novel Planctomycete Isolated from an Algal Mat, Displays Antimicrobial Activity.</title>
        <authorList>
            <person name="Kumar G."/>
            <person name="Kallscheuer N."/>
            <person name="Kashif M."/>
            <person name="Ahamad S."/>
            <person name="Jagadeeshwari U."/>
            <person name="Pannikurungottu S."/>
            <person name="Haufschild T."/>
            <person name="Kabuu M."/>
            <person name="Sasikala C."/>
            <person name="Jogler C."/>
            <person name="Ramana C."/>
        </authorList>
    </citation>
    <scope>NUCLEOTIDE SEQUENCE [LARGE SCALE GENOMIC DNA]</scope>
    <source>
        <strain evidence="3">JC673</strain>
    </source>
</reference>
<dbReference type="Gene3D" id="3.60.21.10">
    <property type="match status" value="1"/>
</dbReference>
<sequence>MAGRTIAIGDVHGCFDAFVALVEVLAIGPDDTVVALGDYIDRGPNSRGVLELLIALSGRCRLVPLLGNHEEALLDALRSKEQLRRWLALGGADTLRSYGWTPGGPRRALADWIPRSHREFLAKCRPYHETSTHIFLHAGYVPELPLGEQPALALRWRVTDATVAAPHCSGKVAVVGHTPQSSGRVLDLGFLVCIDTNCVRGGYLTALDVGSGRVWQVNPSGTLRDCSGDDALNVEGR</sequence>
<evidence type="ECO:0000259" key="1">
    <source>
        <dbReference type="Pfam" id="PF00149"/>
    </source>
</evidence>
<dbReference type="InterPro" id="IPR004843">
    <property type="entry name" value="Calcineurin-like_PHP"/>
</dbReference>
<feature type="domain" description="Calcineurin-like phosphoesterase" evidence="1">
    <location>
        <begin position="4"/>
        <end position="89"/>
    </location>
</feature>
<dbReference type="InterPro" id="IPR006186">
    <property type="entry name" value="Ser/Thr-sp_prot-phosphatase"/>
</dbReference>
<name>A0ABU5F685_9BACT</name>
<dbReference type="Proteomes" id="UP001272242">
    <property type="component" value="Unassembled WGS sequence"/>
</dbReference>
<dbReference type="PANTHER" id="PTHR42850:SF4">
    <property type="entry name" value="ZINC-DEPENDENT ENDOPOLYPHOSPHATASE"/>
    <property type="match status" value="1"/>
</dbReference>
<keyword evidence="3" id="KW-1185">Reference proteome</keyword>
<dbReference type="CDD" id="cd00144">
    <property type="entry name" value="MPP_PPP_family"/>
    <property type="match status" value="1"/>
</dbReference>
<dbReference type="RefSeq" id="WP_320689340.1">
    <property type="nucleotide sequence ID" value="NZ_JAXBLV010000231.1"/>
</dbReference>
<gene>
    <name evidence="2" type="ORF">R5W23_004587</name>
</gene>
<comment type="caution">
    <text evidence="2">The sequence shown here is derived from an EMBL/GenBank/DDBJ whole genome shotgun (WGS) entry which is preliminary data.</text>
</comment>
<protein>
    <submittedName>
        <fullName evidence="2">Serine/threonine protein phosphatase</fullName>
    </submittedName>
</protein>
<proteinExistence type="predicted"/>
<evidence type="ECO:0000313" key="3">
    <source>
        <dbReference type="Proteomes" id="UP001272242"/>
    </source>
</evidence>
<dbReference type="EMBL" id="JAXBLV010000231">
    <property type="protein sequence ID" value="MDY3563088.1"/>
    <property type="molecule type" value="Genomic_DNA"/>
</dbReference>
<dbReference type="SUPFAM" id="SSF56300">
    <property type="entry name" value="Metallo-dependent phosphatases"/>
    <property type="match status" value="1"/>
</dbReference>
<dbReference type="Pfam" id="PF00149">
    <property type="entry name" value="Metallophos"/>
    <property type="match status" value="1"/>
</dbReference>
<dbReference type="PANTHER" id="PTHR42850">
    <property type="entry name" value="METALLOPHOSPHOESTERASE"/>
    <property type="match status" value="1"/>
</dbReference>
<dbReference type="InterPro" id="IPR050126">
    <property type="entry name" value="Ap4A_hydrolase"/>
</dbReference>
<dbReference type="PRINTS" id="PR00114">
    <property type="entry name" value="STPHPHTASE"/>
</dbReference>